<feature type="compositionally biased region" description="Low complexity" evidence="3">
    <location>
        <begin position="1140"/>
        <end position="1166"/>
    </location>
</feature>
<dbReference type="PROSITE" id="PS50067">
    <property type="entry name" value="KINESIN_MOTOR_2"/>
    <property type="match status" value="3"/>
</dbReference>
<dbReference type="Gene3D" id="1.20.5.340">
    <property type="match status" value="1"/>
</dbReference>
<sequence length="1725" mass="193276">MKTDSTKRQQTTRPTMATHKPINNKRKRTWATQANKHELELSVWVTIFNGRIDHLNGLHRELEELEPAGKSDKESNMRHIIQDRARVEHVYRSDKERAKQAKSEKTKIMRQVRELGEEITKIEKLIERKGDAVVRPAKKRKTNSGGAAGHSSKGGDTEVEVETSQWNAEGNGEQTNASDQSLKLQAALEEKGKIQTKYEEMCARCSELYAAKSDEDRTRVEMECAFNVERKHWEGEKERLESKVVELREQNVEYVEQLTDLEERCKNQCSNERNNEWEAKYNACQKELTETTSERNNIQKEIEEMATKLSEAQKELEEANHKAKEMEKIQVGSDQATAEFKEKMTVLQGELNEANTNMDAKASIISNLQSAVANLEADKASAQDQASELQQSLEAATQDLESVREELKIAQSKLQGVQSLRSRSALEEEHQQEISVVRNRVSTLESRLNAKEDELASLIEEKNAAKEELKACVSECEDLCDKLEQTQSQLADEKEKVAQIEAQFTSQVNDMEAKIKTITADQENIAELEGRLSSLQQELTESQQLVNDLRQDKTASDSKISNLSSQLTTVTAHLTSAKSDIAVLQSQLKAKQHYCDNFKNTVRELLSENHMLNEIRRNLHNRVIQLSGNIRVFVRVRPMIESELLALTDGKASDKTGSRPSSRNGPGSRPSSRNGRKSTTSYITTKKTEIETDILPFHFPSIAAERSTSSDKKGTSYSDLTKQVIEIVEPYKDRGGLNPRQKRWKYGFDRVYQPNQTQDDIWEGAEPLVQSCLDGFNVCMFAYGQTGSGKTHTMIGDSENQGLIPRSIQLLFDTKASMEKKCKAQKQDVNIDIAVELVQIYNEEVYDLLPPDAGPNGELLKVVVNSHEAVGNCRVIATCKQDVDNVLQLAQSRRCVKATKSNAESSRSHLLFTIHFNVSSDSNKDLVRNGCLHIIDLAGSERVDKSGSVGDRLTEAKHINTSLFVLSLVIEKLQEEQKLQKKSNSKQKKKPCIPYSHSKLTYLLRNSLGGDSKTLAIVCCSPSQDHFHESHNSIRFAAKASKVELKEGNKVDLILQTSAKSDIAVLQSQLKAKQHYCDNFKNTVRELLSENHMLNEIRRNLHNRVIQLSGNIRVFVRVRPMIESELLALTDGKASDKTGSRPSSRNGPGSRPSSRNGRKSTTSYITTKKTEIETDILPFHFPSIAAERSTSSDKKGTSYSDLTKQVIEIVEPYKDRGGLNPRQKRWKYGFDRVYQPNQTQDDIWEGAEPLVQSCLDGFNVCMFAYGQTGSGKTHTMIGDSENQGLIPRSIQLLFDTKASMEKKCKAQKQDVNIDIAVELVQIYNEEVYDLLPPDAGPNGELLKVVVNSHEAVGNCRVIATCKQDVDNVLQLAQSRRCVKATKSNAESSRSHLLFTIHFNVSSDSNKDLVRNGCLHIIDLAGSERVDKSGSVGDRLTEAKHINTSLFVLSLVIEKLQEEQKLQKKSNSKQKKKPCIPYSHSKLTYLLRNSLGGDSKTLAIVCCSPSQDHFHESHNSIRFAAKASKVELKEGNKVDTGSGKTHTMIGDSENRGLIPRSVQLLFDTKASMEKKCKAQEQDLLEIYNEEVRDLLSPNACSNGKLLKVDVNSHEAVGNCRVSATCKQDVDNVLQLAQSRRCVKATKSNAESSRSHLLFTIHFNVSSDSNKDLVRNGCLHIIDLAGSERVDKSGSVGDRLTEAKHINKSLSALTGVIEKLQEKSSHIPYRN</sequence>
<keyword evidence="1" id="KW-0067">ATP-binding</keyword>
<name>A0ABD3Q3M0_9STRA</name>
<evidence type="ECO:0000256" key="3">
    <source>
        <dbReference type="SAM" id="MobiDB-lite"/>
    </source>
</evidence>
<dbReference type="InterPro" id="IPR027417">
    <property type="entry name" value="P-loop_NTPase"/>
</dbReference>
<evidence type="ECO:0000259" key="4">
    <source>
        <dbReference type="PROSITE" id="PS50067"/>
    </source>
</evidence>
<comment type="similarity">
    <text evidence="1">Belongs to the TRAFAC class myosin-kinesin ATPase superfamily. Kinesin family.</text>
</comment>
<dbReference type="GO" id="GO:0003774">
    <property type="term" value="F:cytoskeletal motor activity"/>
    <property type="evidence" value="ECO:0007669"/>
    <property type="project" value="UniProtKB-UniRule"/>
</dbReference>
<feature type="region of interest" description="Disordered" evidence="3">
    <location>
        <begin position="650"/>
        <end position="684"/>
    </location>
</feature>
<evidence type="ECO:0000313" key="5">
    <source>
        <dbReference type="EMBL" id="KAL3794459.1"/>
    </source>
</evidence>
<evidence type="ECO:0000256" key="1">
    <source>
        <dbReference type="PROSITE-ProRule" id="PRU00283"/>
    </source>
</evidence>
<keyword evidence="1" id="KW-0547">Nucleotide-binding</keyword>
<keyword evidence="1" id="KW-0505">Motor protein</keyword>
<feature type="domain" description="Kinesin motor" evidence="4">
    <location>
        <begin position="629"/>
        <end position="1043"/>
    </location>
</feature>
<proteinExistence type="inferred from homology"/>
<dbReference type="PANTHER" id="PTHR47972:SF28">
    <property type="entry name" value="KINESIN-LIKE PROTEIN KLP-3"/>
    <property type="match status" value="1"/>
</dbReference>
<accession>A0ABD3Q3M0</accession>
<dbReference type="PRINTS" id="PR00380">
    <property type="entry name" value="KINESINHEAVY"/>
</dbReference>
<evidence type="ECO:0000313" key="6">
    <source>
        <dbReference type="Proteomes" id="UP001530400"/>
    </source>
</evidence>
<dbReference type="SMART" id="SM00129">
    <property type="entry name" value="KISc"/>
    <property type="match status" value="3"/>
</dbReference>
<feature type="compositionally biased region" description="Low complexity" evidence="3">
    <location>
        <begin position="658"/>
        <end position="684"/>
    </location>
</feature>
<dbReference type="InterPro" id="IPR027640">
    <property type="entry name" value="Kinesin-like_fam"/>
</dbReference>
<feature type="region of interest" description="Disordered" evidence="3">
    <location>
        <begin position="1132"/>
        <end position="1166"/>
    </location>
</feature>
<comment type="caution">
    <text evidence="5">The sequence shown here is derived from an EMBL/GenBank/DDBJ whole genome shotgun (WGS) entry which is preliminary data.</text>
</comment>
<dbReference type="SUPFAM" id="SSF52540">
    <property type="entry name" value="P-loop containing nucleoside triphosphate hydrolases"/>
    <property type="match status" value="3"/>
</dbReference>
<comment type="caution">
    <text evidence="1">Lacks conserved residue(s) required for the propagation of feature annotation.</text>
</comment>
<feature type="region of interest" description="Disordered" evidence="3">
    <location>
        <begin position="136"/>
        <end position="164"/>
    </location>
</feature>
<dbReference type="Gene3D" id="1.10.287.2610">
    <property type="match status" value="1"/>
</dbReference>
<dbReference type="GO" id="GO:0005524">
    <property type="term" value="F:ATP binding"/>
    <property type="evidence" value="ECO:0007669"/>
    <property type="project" value="UniProtKB-UniRule"/>
</dbReference>
<feature type="coiled-coil region" evidence="2">
    <location>
        <begin position="230"/>
        <end position="329"/>
    </location>
</feature>
<dbReference type="Gene3D" id="3.40.850.10">
    <property type="entry name" value="Kinesin motor domain"/>
    <property type="match status" value="3"/>
</dbReference>
<keyword evidence="2" id="KW-0175">Coiled coil</keyword>
<feature type="domain" description="Kinesin motor" evidence="4">
    <location>
        <begin position="1111"/>
        <end position="1525"/>
    </location>
</feature>
<feature type="region of interest" description="Disordered" evidence="3">
    <location>
        <begin position="1"/>
        <end position="23"/>
    </location>
</feature>
<evidence type="ECO:0000256" key="2">
    <source>
        <dbReference type="SAM" id="Coils"/>
    </source>
</evidence>
<feature type="coiled-coil region" evidence="2">
    <location>
        <begin position="365"/>
        <end position="552"/>
    </location>
</feature>
<dbReference type="Proteomes" id="UP001530400">
    <property type="component" value="Unassembled WGS sequence"/>
</dbReference>
<organism evidence="5 6">
    <name type="scientific">Cyclotella atomus</name>
    <dbReference type="NCBI Taxonomy" id="382360"/>
    <lineage>
        <taxon>Eukaryota</taxon>
        <taxon>Sar</taxon>
        <taxon>Stramenopiles</taxon>
        <taxon>Ochrophyta</taxon>
        <taxon>Bacillariophyta</taxon>
        <taxon>Coscinodiscophyceae</taxon>
        <taxon>Thalassiosirophycidae</taxon>
        <taxon>Stephanodiscales</taxon>
        <taxon>Stephanodiscaceae</taxon>
        <taxon>Cyclotella</taxon>
    </lineage>
</organism>
<dbReference type="InterPro" id="IPR001752">
    <property type="entry name" value="Kinesin_motor_dom"/>
</dbReference>
<dbReference type="Pfam" id="PF00225">
    <property type="entry name" value="Kinesin"/>
    <property type="match status" value="3"/>
</dbReference>
<reference evidence="5 6" key="1">
    <citation type="submission" date="2024-10" db="EMBL/GenBank/DDBJ databases">
        <title>Updated reference genomes for cyclostephanoid diatoms.</title>
        <authorList>
            <person name="Roberts W.R."/>
            <person name="Alverson A.J."/>
        </authorList>
    </citation>
    <scope>NUCLEOTIDE SEQUENCE [LARGE SCALE GENOMIC DNA]</scope>
    <source>
        <strain evidence="5 6">AJA010-31</strain>
    </source>
</reference>
<dbReference type="EMBL" id="JALLPJ020000356">
    <property type="protein sequence ID" value="KAL3794459.1"/>
    <property type="molecule type" value="Genomic_DNA"/>
</dbReference>
<protein>
    <recommendedName>
        <fullName evidence="4">Kinesin motor domain-containing protein</fullName>
    </recommendedName>
</protein>
<gene>
    <name evidence="5" type="ORF">ACHAWO_011184</name>
</gene>
<dbReference type="PANTHER" id="PTHR47972">
    <property type="entry name" value="KINESIN-LIKE PROTEIN KLP-3"/>
    <property type="match status" value="1"/>
</dbReference>
<feature type="binding site" evidence="1">
    <location>
        <begin position="784"/>
        <end position="791"/>
    </location>
    <ligand>
        <name>ATP</name>
        <dbReference type="ChEBI" id="CHEBI:30616"/>
    </ligand>
</feature>
<feature type="binding site" evidence="1">
    <location>
        <begin position="1266"/>
        <end position="1273"/>
    </location>
    <ligand>
        <name>ATP</name>
        <dbReference type="ChEBI" id="CHEBI:30616"/>
    </ligand>
</feature>
<feature type="domain" description="Kinesin motor" evidence="4">
    <location>
        <begin position="1535"/>
        <end position="1725"/>
    </location>
</feature>
<dbReference type="InterPro" id="IPR036961">
    <property type="entry name" value="Kinesin_motor_dom_sf"/>
</dbReference>
<keyword evidence="6" id="KW-1185">Reference proteome</keyword>